<dbReference type="InterPro" id="IPR059027">
    <property type="entry name" value="DD_DDX21-DDX50"/>
</dbReference>
<dbReference type="EMBL" id="JANBPU010000239">
    <property type="protein sequence ID" value="KAJ1913789.1"/>
    <property type="molecule type" value="Genomic_DNA"/>
</dbReference>
<dbReference type="CDD" id="cd18787">
    <property type="entry name" value="SF2_C_DEAD"/>
    <property type="match status" value="1"/>
</dbReference>
<dbReference type="SMART" id="SM00490">
    <property type="entry name" value="HELICc"/>
    <property type="match status" value="1"/>
</dbReference>
<dbReference type="SMART" id="SM00487">
    <property type="entry name" value="DEXDc"/>
    <property type="match status" value="1"/>
</dbReference>
<dbReference type="InterPro" id="IPR011545">
    <property type="entry name" value="DEAD/DEAH_box_helicase_dom"/>
</dbReference>
<evidence type="ECO:0000256" key="4">
    <source>
        <dbReference type="ARBA" id="ARBA00022801"/>
    </source>
</evidence>
<evidence type="ECO:0000256" key="1">
    <source>
        <dbReference type="ARBA" id="ARBA00006517"/>
    </source>
</evidence>
<evidence type="ECO:0000256" key="6">
    <source>
        <dbReference type="ARBA" id="ARBA00022840"/>
    </source>
</evidence>
<dbReference type="SUPFAM" id="SSF52540">
    <property type="entry name" value="P-loop containing nucleoside triphosphate hydrolases"/>
    <property type="match status" value="1"/>
</dbReference>
<evidence type="ECO:0000256" key="7">
    <source>
        <dbReference type="ARBA" id="ARBA00022884"/>
    </source>
</evidence>
<dbReference type="PROSITE" id="PS51194">
    <property type="entry name" value="HELICASE_CTER"/>
    <property type="match status" value="1"/>
</dbReference>
<dbReference type="GO" id="GO:0005524">
    <property type="term" value="F:ATP binding"/>
    <property type="evidence" value="ECO:0007669"/>
    <property type="project" value="UniProtKB-KW"/>
</dbReference>
<dbReference type="InterPro" id="IPR012562">
    <property type="entry name" value="GUCT"/>
</dbReference>
<dbReference type="Gene3D" id="3.40.50.300">
    <property type="entry name" value="P-loop containing nucleotide triphosphate hydrolases"/>
    <property type="match status" value="2"/>
</dbReference>
<evidence type="ECO:0000256" key="3">
    <source>
        <dbReference type="ARBA" id="ARBA00022741"/>
    </source>
</evidence>
<dbReference type="Pfam" id="PF00270">
    <property type="entry name" value="DEAD"/>
    <property type="match status" value="1"/>
</dbReference>
<comment type="caution">
    <text evidence="12">The sequence shown here is derived from an EMBL/GenBank/DDBJ whole genome shotgun (WGS) entry which is preliminary data.</text>
</comment>
<name>A0A9W7ZZ15_9FUNG</name>
<dbReference type="AlphaFoldDB" id="A0A9W7ZZ15"/>
<keyword evidence="5" id="KW-0347">Helicase</keyword>
<gene>
    <name evidence="12" type="ORF">H4219_005066</name>
</gene>
<protein>
    <recommendedName>
        <fullName evidence="2">RNA helicase</fullName>
        <ecNumber evidence="2">3.6.4.13</ecNumber>
    </recommendedName>
</protein>
<dbReference type="EC" id="3.6.4.13" evidence="2"/>
<comment type="catalytic activity">
    <reaction evidence="8">
        <text>ATP + H2O = ADP + phosphate + H(+)</text>
        <dbReference type="Rhea" id="RHEA:13065"/>
        <dbReference type="ChEBI" id="CHEBI:15377"/>
        <dbReference type="ChEBI" id="CHEBI:15378"/>
        <dbReference type="ChEBI" id="CHEBI:30616"/>
        <dbReference type="ChEBI" id="CHEBI:43474"/>
        <dbReference type="ChEBI" id="CHEBI:456216"/>
        <dbReference type="EC" id="3.6.4.13"/>
    </reaction>
</comment>
<evidence type="ECO:0000259" key="11">
    <source>
        <dbReference type="PROSITE" id="PS51194"/>
    </source>
</evidence>
<evidence type="ECO:0000313" key="13">
    <source>
        <dbReference type="Proteomes" id="UP001150538"/>
    </source>
</evidence>
<evidence type="ECO:0000256" key="8">
    <source>
        <dbReference type="ARBA" id="ARBA00047984"/>
    </source>
</evidence>
<dbReference type="InterPro" id="IPR001650">
    <property type="entry name" value="Helicase_C-like"/>
</dbReference>
<feature type="compositionally biased region" description="Basic residues" evidence="9">
    <location>
        <begin position="39"/>
        <end position="48"/>
    </location>
</feature>
<evidence type="ECO:0000256" key="2">
    <source>
        <dbReference type="ARBA" id="ARBA00012552"/>
    </source>
</evidence>
<feature type="compositionally biased region" description="Basic and acidic residues" evidence="9">
    <location>
        <begin position="108"/>
        <end position="120"/>
    </location>
</feature>
<dbReference type="GO" id="GO:0003724">
    <property type="term" value="F:RNA helicase activity"/>
    <property type="evidence" value="ECO:0007669"/>
    <property type="project" value="UniProtKB-EC"/>
</dbReference>
<dbReference type="InterPro" id="IPR035979">
    <property type="entry name" value="RBD_domain_sf"/>
</dbReference>
<feature type="compositionally biased region" description="Gly residues" evidence="9">
    <location>
        <begin position="689"/>
        <end position="718"/>
    </location>
</feature>
<dbReference type="Proteomes" id="UP001150538">
    <property type="component" value="Unassembled WGS sequence"/>
</dbReference>
<evidence type="ECO:0000259" key="10">
    <source>
        <dbReference type="PROSITE" id="PS51192"/>
    </source>
</evidence>
<dbReference type="PANTHER" id="PTHR47959:SF1">
    <property type="entry name" value="ATP-DEPENDENT RNA HELICASE DBPA"/>
    <property type="match status" value="1"/>
</dbReference>
<proteinExistence type="inferred from homology"/>
<feature type="compositionally biased region" description="Basic and acidic residues" evidence="9">
    <location>
        <begin position="21"/>
        <end position="31"/>
    </location>
</feature>
<keyword evidence="7" id="KW-0694">RNA-binding</keyword>
<keyword evidence="6" id="KW-0067">ATP-binding</keyword>
<feature type="domain" description="Helicase ATP-binding" evidence="10">
    <location>
        <begin position="150"/>
        <end position="333"/>
    </location>
</feature>
<dbReference type="PROSITE" id="PS51192">
    <property type="entry name" value="HELICASE_ATP_BIND_1"/>
    <property type="match status" value="1"/>
</dbReference>
<accession>A0A9W7ZZ15</accession>
<evidence type="ECO:0000256" key="5">
    <source>
        <dbReference type="ARBA" id="ARBA00022806"/>
    </source>
</evidence>
<evidence type="ECO:0000256" key="9">
    <source>
        <dbReference type="SAM" id="MobiDB-lite"/>
    </source>
</evidence>
<dbReference type="InterPro" id="IPR050079">
    <property type="entry name" value="DEAD_box_RNA_helicase"/>
</dbReference>
<dbReference type="InterPro" id="IPR014001">
    <property type="entry name" value="Helicase_ATP-bd"/>
</dbReference>
<dbReference type="Gene3D" id="3.30.70.2280">
    <property type="match status" value="1"/>
</dbReference>
<dbReference type="InterPro" id="IPR044742">
    <property type="entry name" value="DEAD/DEAH_RhlB"/>
</dbReference>
<dbReference type="OrthoDB" id="4255at2759"/>
<dbReference type="Pfam" id="PF26142">
    <property type="entry name" value="DD_DDX21-DDX50"/>
    <property type="match status" value="1"/>
</dbReference>
<dbReference type="InterPro" id="IPR027417">
    <property type="entry name" value="P-loop_NTPase"/>
</dbReference>
<keyword evidence="3" id="KW-0547">Nucleotide-binding</keyword>
<reference evidence="12" key="1">
    <citation type="submission" date="2022-07" db="EMBL/GenBank/DDBJ databases">
        <title>Phylogenomic reconstructions and comparative analyses of Kickxellomycotina fungi.</title>
        <authorList>
            <person name="Reynolds N.K."/>
            <person name="Stajich J.E."/>
            <person name="Barry K."/>
            <person name="Grigoriev I.V."/>
            <person name="Crous P."/>
            <person name="Smith M.E."/>
        </authorList>
    </citation>
    <scope>NUCLEOTIDE SEQUENCE</scope>
    <source>
        <strain evidence="12">NBRC 100468</strain>
    </source>
</reference>
<dbReference type="GO" id="GO:0005829">
    <property type="term" value="C:cytosol"/>
    <property type="evidence" value="ECO:0007669"/>
    <property type="project" value="TreeGrafter"/>
</dbReference>
<evidence type="ECO:0000313" key="12">
    <source>
        <dbReference type="EMBL" id="KAJ1913789.1"/>
    </source>
</evidence>
<comment type="similarity">
    <text evidence="1">Belongs to the DEAD box helicase family. DDX21/DDX50 subfamily.</text>
</comment>
<dbReference type="CDD" id="cd00268">
    <property type="entry name" value="DEADc"/>
    <property type="match status" value="1"/>
</dbReference>
<keyword evidence="4" id="KW-0378">Hydrolase</keyword>
<feature type="region of interest" description="Disordered" evidence="9">
    <location>
        <begin position="672"/>
        <end position="718"/>
    </location>
</feature>
<dbReference type="GO" id="GO:0003723">
    <property type="term" value="F:RNA binding"/>
    <property type="evidence" value="ECO:0007669"/>
    <property type="project" value="UniProtKB-KW"/>
</dbReference>
<dbReference type="Pfam" id="PF00271">
    <property type="entry name" value="Helicase_C"/>
    <property type="match status" value="1"/>
</dbReference>
<feature type="domain" description="Helicase C-terminal" evidence="11">
    <location>
        <begin position="362"/>
        <end position="516"/>
    </location>
</feature>
<feature type="compositionally biased region" description="Basic residues" evidence="9">
    <location>
        <begin position="55"/>
        <end position="65"/>
    </location>
</feature>
<dbReference type="SUPFAM" id="SSF54928">
    <property type="entry name" value="RNA-binding domain, RBD"/>
    <property type="match status" value="1"/>
</dbReference>
<dbReference type="PANTHER" id="PTHR47959">
    <property type="entry name" value="ATP-DEPENDENT RNA HELICASE RHLE-RELATED"/>
    <property type="match status" value="1"/>
</dbReference>
<dbReference type="GO" id="GO:0016787">
    <property type="term" value="F:hydrolase activity"/>
    <property type="evidence" value="ECO:0007669"/>
    <property type="project" value="UniProtKB-KW"/>
</dbReference>
<keyword evidence="13" id="KW-1185">Reference proteome</keyword>
<sequence length="718" mass="78622">MSPPGILSDNQVLDFNNMDIETQKLKNKEAEVDPATPSKKSKDKKSKKEKSEKKKSSKDKKRKSSSAKSSDGEDSDSSKKSSKNSSNKRVKEHKEQDVSEAPSASSKSESDSESEKDPNHLDNFNISQSTKNALQKRGINALFPIQAKTLVPILEGNDVLGRARTGTGKTLAFSLPIVEKLISNPQNSQILTRRGRAPRAIILAPTRELANQVTNELSSLNAELSVACFYGGSGYDKQNQAIWKGLDVVVGTPGRVIDHLNSGKLKCNSVEFLCLDEADQMLDIGFKDDMETVLNMVKEQREEGSYQTLLFSATVPEWIGQITRTFMRPGFVKIDLVGSQTLKTSETIEHFAIQSSWQARRDVVADVVAVYGKSGRTIIFTETKRDANELALHDKLSHFAQVLHGDIAQSQREVTLQGFRDGNVKVLICTDVAARGLDIPEVDLVINSEQPKDIETYIHRSGRTGRAGRSGTCVTCFKPMDTWWVDLVRRKAGINCQVIQPPNAKDIISVTGQEAATKVSKCNLDAADLFTDTASKLVDDKFKGDAVKALSAALAHIAGYAGGVKSRSLLSGLDSDVTMVCTLTHEIRGNGYVRGILTRHCPNLSQDDCKAFRMSKDHTQVVFDVRADLVEECTNENNEKELWIAGTKWVDSTTVTMGLCEKLPELEEREFSHRAMASPGGRFSRARSGGSGRRGGASFSRGGGSSFRRGGGGSRGRR</sequence>
<feature type="region of interest" description="Disordered" evidence="9">
    <location>
        <begin position="1"/>
        <end position="125"/>
    </location>
</feature>
<dbReference type="Pfam" id="PF08152">
    <property type="entry name" value="GUCT"/>
    <property type="match status" value="1"/>
</dbReference>
<organism evidence="12 13">
    <name type="scientific">Mycoemilia scoparia</name>
    <dbReference type="NCBI Taxonomy" id="417184"/>
    <lineage>
        <taxon>Eukaryota</taxon>
        <taxon>Fungi</taxon>
        <taxon>Fungi incertae sedis</taxon>
        <taxon>Zoopagomycota</taxon>
        <taxon>Kickxellomycotina</taxon>
        <taxon>Kickxellomycetes</taxon>
        <taxon>Kickxellales</taxon>
        <taxon>Kickxellaceae</taxon>
        <taxon>Mycoemilia</taxon>
    </lineage>
</organism>
<feature type="compositionally biased region" description="Basic residues" evidence="9">
    <location>
        <begin position="80"/>
        <end position="91"/>
    </location>
</feature>